<feature type="binding site" evidence="7">
    <location>
        <position position="163"/>
    </location>
    <ligand>
        <name>glyoxylate</name>
        <dbReference type="ChEBI" id="CHEBI:36655"/>
    </ligand>
</feature>
<feature type="binding site" evidence="7">
    <location>
        <position position="304"/>
    </location>
    <ligand>
        <name>glyoxylate</name>
        <dbReference type="ChEBI" id="CHEBI:36655"/>
    </ligand>
</feature>
<feature type="binding site" evidence="7">
    <location>
        <position position="56"/>
    </location>
    <ligand>
        <name>glyoxylate</name>
        <dbReference type="ChEBI" id="CHEBI:36655"/>
    </ligand>
</feature>
<evidence type="ECO:0000313" key="10">
    <source>
        <dbReference type="Proteomes" id="UP000076842"/>
    </source>
</evidence>
<feature type="binding site" evidence="7">
    <location>
        <position position="138"/>
    </location>
    <ligand>
        <name>FMN</name>
        <dbReference type="ChEBI" id="CHEBI:58210"/>
    </ligand>
</feature>
<evidence type="ECO:0000259" key="8">
    <source>
        <dbReference type="PROSITE" id="PS51349"/>
    </source>
</evidence>
<organism evidence="9 10">
    <name type="scientific">Calocera cornea HHB12733</name>
    <dbReference type="NCBI Taxonomy" id="1353952"/>
    <lineage>
        <taxon>Eukaryota</taxon>
        <taxon>Fungi</taxon>
        <taxon>Dikarya</taxon>
        <taxon>Basidiomycota</taxon>
        <taxon>Agaricomycotina</taxon>
        <taxon>Dacrymycetes</taxon>
        <taxon>Dacrymycetales</taxon>
        <taxon>Dacrymycetaceae</taxon>
        <taxon>Calocera</taxon>
    </lineage>
</organism>
<keyword evidence="4" id="KW-0560">Oxidoreductase</keyword>
<dbReference type="Proteomes" id="UP000076842">
    <property type="component" value="Unassembled WGS sequence"/>
</dbReference>
<dbReference type="STRING" id="1353952.A0A165GRD8"/>
<feature type="binding site" evidence="7">
    <location>
        <position position="198"/>
    </location>
    <ligand>
        <name>glyoxylate</name>
        <dbReference type="ChEBI" id="CHEBI:36655"/>
    </ligand>
</feature>
<feature type="binding site" evidence="7">
    <location>
        <begin position="109"/>
        <end position="111"/>
    </location>
    <ligand>
        <name>FMN</name>
        <dbReference type="ChEBI" id="CHEBI:58210"/>
    </ligand>
</feature>
<evidence type="ECO:0000313" key="9">
    <source>
        <dbReference type="EMBL" id="KZT58378.1"/>
    </source>
</evidence>
<dbReference type="Gene3D" id="3.20.20.70">
    <property type="entry name" value="Aldolase class I"/>
    <property type="match status" value="1"/>
</dbReference>
<dbReference type="PANTHER" id="PTHR10578">
    <property type="entry name" value="S -2-HYDROXY-ACID OXIDASE-RELATED"/>
    <property type="match status" value="1"/>
</dbReference>
<feature type="binding site" evidence="7">
    <location>
        <position position="161"/>
    </location>
    <ligand>
        <name>FMN</name>
        <dbReference type="ChEBI" id="CHEBI:58210"/>
    </ligand>
</feature>
<dbReference type="EMBL" id="KV423952">
    <property type="protein sequence ID" value="KZT58378.1"/>
    <property type="molecule type" value="Genomic_DNA"/>
</dbReference>
<keyword evidence="10" id="KW-1185">Reference proteome</keyword>
<feature type="binding site" evidence="7">
    <location>
        <begin position="335"/>
        <end position="339"/>
    </location>
    <ligand>
        <name>FMN</name>
        <dbReference type="ChEBI" id="CHEBI:58210"/>
    </ligand>
</feature>
<evidence type="ECO:0000256" key="5">
    <source>
        <dbReference type="ARBA" id="ARBA00024042"/>
    </source>
</evidence>
<dbReference type="InterPro" id="IPR012133">
    <property type="entry name" value="Alpha-hydoxy_acid_DH_FMN"/>
</dbReference>
<keyword evidence="2 7" id="KW-0285">Flavoprotein</keyword>
<dbReference type="PIRSF" id="PIRSF000138">
    <property type="entry name" value="Al-hdrx_acd_dh"/>
    <property type="match status" value="1"/>
</dbReference>
<evidence type="ECO:0000256" key="3">
    <source>
        <dbReference type="ARBA" id="ARBA00022643"/>
    </source>
</evidence>
<feature type="binding site" evidence="7">
    <location>
        <position position="189"/>
    </location>
    <ligand>
        <name>FMN</name>
        <dbReference type="ChEBI" id="CHEBI:58210"/>
    </ligand>
</feature>
<dbReference type="PANTHER" id="PTHR10578:SF75">
    <property type="entry name" value="L-LACTATE DEHYDROGENASE (AFU_ORTHOLOGUE AFUA_4G07050)"/>
    <property type="match status" value="1"/>
</dbReference>
<keyword evidence="3 7" id="KW-0288">FMN</keyword>
<name>A0A165GRD8_9BASI</name>
<dbReference type="OrthoDB" id="25826at2759"/>
<evidence type="ECO:0000256" key="1">
    <source>
        <dbReference type="ARBA" id="ARBA00001917"/>
    </source>
</evidence>
<comment type="cofactor">
    <cofactor evidence="1">
        <name>FMN</name>
        <dbReference type="ChEBI" id="CHEBI:58210"/>
    </cofactor>
</comment>
<dbReference type="InterPro" id="IPR037396">
    <property type="entry name" value="FMN_HAD"/>
</dbReference>
<dbReference type="Pfam" id="PF01070">
    <property type="entry name" value="FMN_dh"/>
    <property type="match status" value="1"/>
</dbReference>
<feature type="binding site" evidence="7">
    <location>
        <position position="307"/>
    </location>
    <ligand>
        <name>glyoxylate</name>
        <dbReference type="ChEBI" id="CHEBI:36655"/>
    </ligand>
</feature>
<gene>
    <name evidence="9" type="ORF">CALCODRAFT_523689</name>
</gene>
<evidence type="ECO:0000256" key="6">
    <source>
        <dbReference type="PIRSR" id="PIRSR000138-1"/>
    </source>
</evidence>
<comment type="similarity">
    <text evidence="5">Belongs to the FMN-dependent alpha-hydroxy acid dehydrogenase family.</text>
</comment>
<feature type="binding site" evidence="7">
    <location>
        <position position="302"/>
    </location>
    <ligand>
        <name>FMN</name>
        <dbReference type="ChEBI" id="CHEBI:58210"/>
    </ligand>
</feature>
<feature type="binding site" evidence="7">
    <location>
        <position position="280"/>
    </location>
    <ligand>
        <name>FMN</name>
        <dbReference type="ChEBI" id="CHEBI:58210"/>
    </ligand>
</feature>
<evidence type="ECO:0000256" key="7">
    <source>
        <dbReference type="PIRSR" id="PIRSR000138-2"/>
    </source>
</evidence>
<evidence type="ECO:0000256" key="2">
    <source>
        <dbReference type="ARBA" id="ARBA00022630"/>
    </source>
</evidence>
<dbReference type="InParanoid" id="A0A165GRD8"/>
<dbReference type="SUPFAM" id="SSF51395">
    <property type="entry name" value="FMN-linked oxidoreductases"/>
    <property type="match status" value="1"/>
</dbReference>
<dbReference type="AlphaFoldDB" id="A0A165GRD8"/>
<reference evidence="9 10" key="1">
    <citation type="journal article" date="2016" name="Mol. Biol. Evol.">
        <title>Comparative Genomics of Early-Diverging Mushroom-Forming Fungi Provides Insights into the Origins of Lignocellulose Decay Capabilities.</title>
        <authorList>
            <person name="Nagy L.G."/>
            <person name="Riley R."/>
            <person name="Tritt A."/>
            <person name="Adam C."/>
            <person name="Daum C."/>
            <person name="Floudas D."/>
            <person name="Sun H."/>
            <person name="Yadav J.S."/>
            <person name="Pangilinan J."/>
            <person name="Larsson K.H."/>
            <person name="Matsuura K."/>
            <person name="Barry K."/>
            <person name="Labutti K."/>
            <person name="Kuo R."/>
            <person name="Ohm R.A."/>
            <person name="Bhattacharya S.S."/>
            <person name="Shirouzu T."/>
            <person name="Yoshinaga Y."/>
            <person name="Martin F.M."/>
            <person name="Grigoriev I.V."/>
            <person name="Hibbett D.S."/>
        </authorList>
    </citation>
    <scope>NUCLEOTIDE SEQUENCE [LARGE SCALE GENOMIC DNA]</scope>
    <source>
        <strain evidence="9 10">HHB12733</strain>
    </source>
</reference>
<dbReference type="InterPro" id="IPR013785">
    <property type="entry name" value="Aldolase_TIM"/>
</dbReference>
<dbReference type="InterPro" id="IPR000262">
    <property type="entry name" value="FMN-dep_DH"/>
</dbReference>
<proteinExistence type="inferred from homology"/>
<feature type="domain" description="FMN hydroxy acid dehydrogenase" evidence="8">
    <location>
        <begin position="30"/>
        <end position="409"/>
    </location>
</feature>
<evidence type="ECO:0000256" key="4">
    <source>
        <dbReference type="ARBA" id="ARBA00023002"/>
    </source>
</evidence>
<feature type="binding site" evidence="7">
    <location>
        <begin position="358"/>
        <end position="359"/>
    </location>
    <ligand>
        <name>FMN</name>
        <dbReference type="ChEBI" id="CHEBI:58210"/>
    </ligand>
</feature>
<sequence>MSDPTSRPARTSPNYDLYQRDIFKAGSYGVLSSFSTDPDKLESLAKEKLSERGWLYASSNAGLSLTHQSNRRSFSSYSILPRMLVPTLTRDISTTLFGHRIPAPICFAPIGVNAIYHPDGELAVAKVAGELGLPYCLSTASSKAVEDVAAANAAGGPKFFQLYLPHNWELAESLLRRAWNSGFDVCIMTVDTDHLAWRHGDLAQANYAFYYGIGNEMGWSDPVFRKYLEEKGIDPKTDPRTAGRAWIDTIWHGKAHSWEDLPRVIRLWKDISGGRPFLLKGIQHPSDALLALDHGCDGIVVSNHAGRQVDGAVGSLEVLPEIVDAVKGRMTVLFDSGIRTGADVFKALALGADAVLVGRLWIYGLSIQGEHGVRHVIKSLLAEFDILMDVAGYKSLKDVDRKALRVSGLTKL</sequence>
<feature type="active site" description="Proton acceptor" evidence="6">
    <location>
        <position position="304"/>
    </location>
</feature>
<dbReference type="PROSITE" id="PS51349">
    <property type="entry name" value="FMN_HYDROXY_ACID_DH_2"/>
    <property type="match status" value="1"/>
</dbReference>
<dbReference type="FunFam" id="3.20.20.70:FF:000132">
    <property type="entry name" value="FMN dependent dehydrogenase"/>
    <property type="match status" value="1"/>
</dbReference>
<dbReference type="GO" id="GO:0010181">
    <property type="term" value="F:FMN binding"/>
    <property type="evidence" value="ECO:0007669"/>
    <property type="project" value="InterPro"/>
</dbReference>
<dbReference type="FunCoup" id="A0A165GRD8">
    <property type="interactions" value="93"/>
</dbReference>
<dbReference type="GO" id="GO:0016491">
    <property type="term" value="F:oxidoreductase activity"/>
    <property type="evidence" value="ECO:0007669"/>
    <property type="project" value="UniProtKB-KW"/>
</dbReference>
<protein>
    <submittedName>
        <fullName evidence="9">FMN-dependent alpha-hydroxy acid dehydrogenase</fullName>
    </submittedName>
</protein>
<accession>A0A165GRD8</accession>